<proteinExistence type="predicted"/>
<evidence type="ECO:0000313" key="3">
    <source>
        <dbReference type="EMBL" id="CAD7698227.1"/>
    </source>
</evidence>
<feature type="transmembrane region" description="Helical" evidence="2">
    <location>
        <begin position="255"/>
        <end position="273"/>
    </location>
</feature>
<organism evidence="3 4">
    <name type="scientific">Ostreobium quekettii</name>
    <dbReference type="NCBI Taxonomy" id="121088"/>
    <lineage>
        <taxon>Eukaryota</taxon>
        <taxon>Viridiplantae</taxon>
        <taxon>Chlorophyta</taxon>
        <taxon>core chlorophytes</taxon>
        <taxon>Ulvophyceae</taxon>
        <taxon>TCBD clade</taxon>
        <taxon>Bryopsidales</taxon>
        <taxon>Ostreobineae</taxon>
        <taxon>Ostreobiaceae</taxon>
        <taxon>Ostreobium</taxon>
    </lineage>
</organism>
<name>A0A8S1ITZ6_9CHLO</name>
<evidence type="ECO:0000256" key="2">
    <source>
        <dbReference type="SAM" id="Phobius"/>
    </source>
</evidence>
<dbReference type="Proteomes" id="UP000708148">
    <property type="component" value="Unassembled WGS sequence"/>
</dbReference>
<comment type="caution">
    <text evidence="3">The sequence shown here is derived from an EMBL/GenBank/DDBJ whole genome shotgun (WGS) entry which is preliminary data.</text>
</comment>
<feature type="compositionally biased region" description="Basic residues" evidence="1">
    <location>
        <begin position="201"/>
        <end position="212"/>
    </location>
</feature>
<protein>
    <submittedName>
        <fullName evidence="3">Uncharacterized protein</fullName>
    </submittedName>
</protein>
<accession>A0A8S1ITZ6</accession>
<sequence>MGGATPQEHILNAEAMLVSGLYREAAEEAGCVFGCDPALVSKHQRLRAYAVRMASLYEDQRFEILRALFLSTKDIAMELPPKQFAVWAVMCVDVGLQTEDERLQLLSKQCTEDYIENLHGAAGGQDAVVEAGEALIDEDLSLVGGVYAVEILAKGLHRSMEARSWIGTTKVLIPEHKKILFQQLDNLSNKERLQQQQQQERKHRQQAMRKKGGSADGQAVAAQGSTLLSWVQGLLSYYPGLCNRMWNIYRGTAKVGMPVLAALSTFLFIYRMLRNVRTFKR</sequence>
<reference evidence="3" key="1">
    <citation type="submission" date="2020-12" db="EMBL/GenBank/DDBJ databases">
        <authorList>
            <person name="Iha C."/>
        </authorList>
    </citation>
    <scope>NUCLEOTIDE SEQUENCE</scope>
</reference>
<gene>
    <name evidence="3" type="ORF">OSTQU699_LOCUS3588</name>
</gene>
<evidence type="ECO:0000256" key="1">
    <source>
        <dbReference type="SAM" id="MobiDB-lite"/>
    </source>
</evidence>
<feature type="region of interest" description="Disordered" evidence="1">
    <location>
        <begin position="194"/>
        <end position="215"/>
    </location>
</feature>
<keyword evidence="2" id="KW-0472">Membrane</keyword>
<evidence type="ECO:0000313" key="4">
    <source>
        <dbReference type="Proteomes" id="UP000708148"/>
    </source>
</evidence>
<keyword evidence="2" id="KW-0812">Transmembrane</keyword>
<dbReference type="AlphaFoldDB" id="A0A8S1ITZ6"/>
<keyword evidence="4" id="KW-1185">Reference proteome</keyword>
<keyword evidence="2" id="KW-1133">Transmembrane helix</keyword>
<dbReference type="EMBL" id="CAJHUC010000791">
    <property type="protein sequence ID" value="CAD7698227.1"/>
    <property type="molecule type" value="Genomic_DNA"/>
</dbReference>